<dbReference type="AlphaFoldDB" id="A0A6N3B2W0"/>
<organism evidence="1">
    <name type="scientific">Enterococcus faecium</name>
    <name type="common">Streptococcus faecium</name>
    <dbReference type="NCBI Taxonomy" id="1352"/>
    <lineage>
        <taxon>Bacteria</taxon>
        <taxon>Bacillati</taxon>
        <taxon>Bacillota</taxon>
        <taxon>Bacilli</taxon>
        <taxon>Lactobacillales</taxon>
        <taxon>Enterococcaceae</taxon>
        <taxon>Enterococcus</taxon>
    </lineage>
</organism>
<dbReference type="Pfam" id="PF20330">
    <property type="entry name" value="DUF6625"/>
    <property type="match status" value="1"/>
</dbReference>
<evidence type="ECO:0000313" key="1">
    <source>
        <dbReference type="EMBL" id="VYT94292.1"/>
    </source>
</evidence>
<name>A0A6N3B2W0_ENTFC</name>
<reference evidence="1" key="1">
    <citation type="submission" date="2019-11" db="EMBL/GenBank/DDBJ databases">
        <authorList>
            <person name="Feng L."/>
        </authorList>
    </citation>
    <scope>NUCLEOTIDE SEQUENCE</scope>
    <source>
        <strain evidence="1">EFaeciumLFYP64</strain>
    </source>
</reference>
<sequence length="317" mass="38921">MKKAVFLIPYFGRFNNYFQLFLDSCKKNKDINWIIFTDDRRSFDYPQNVRVIYMTFDDLKKMFQNKFEFTIDLAKPYKLCDFKPAYGYLFEEYTKDYQYWGYCDTDIIFGNINRFVEDPIKLKYDKIFFLGHCTLIRNTPTLNRLFMEKLNDEILFKKVYSQEKNFSFDEEFNKSINNIFLEEKRRIYMSEVEANIYTKSSHFKLTNYNFEKKGYEIFSKKNTIFVYKDGQIWNISLRDGSLVNEEFMYIHLQSRKMQVKRRNRDYYKIIPNAFEDITQDVTKKEGFILEKKWNPNFHYFKLRTKNLYIKIKRALMK</sequence>
<dbReference type="InterPro" id="IPR046733">
    <property type="entry name" value="DUF6625"/>
</dbReference>
<dbReference type="EMBL" id="CACRTQ010000019">
    <property type="protein sequence ID" value="VYT94292.1"/>
    <property type="molecule type" value="Genomic_DNA"/>
</dbReference>
<gene>
    <name evidence="1" type="ORF">EFLFYP64_00896</name>
</gene>
<accession>A0A6N3B2W0</accession>
<dbReference type="RefSeq" id="WP_104674929.1">
    <property type="nucleotide sequence ID" value="NZ_CABHHT010000003.1"/>
</dbReference>
<protein>
    <submittedName>
        <fullName evidence="1">Uncharacterized protein</fullName>
    </submittedName>
</protein>
<proteinExistence type="predicted"/>